<sequence>MIEYIVKYGNDIVTVLGSIGTFIGVILSVLKKVYADVCVLRERKAIKYIKYLTQYNNYLDESDKDYLKYAIASEIMFDTTKIKSDRFRKIFIKLKQAGLKDECIDSLKRLKAYAVLNSGVVQVRVKHFYYVTYWFEKIFSLYFFALAFVVLMVFLLRSDIFTNTIGGALDLFLVILSMMLLMGMGIYLLVLSPSKYQIQELNNELKRYKIDEVF</sequence>
<keyword evidence="3" id="KW-1185">Reference proteome</keyword>
<reference evidence="2 3" key="1">
    <citation type="submission" date="2017-01" db="EMBL/GenBank/DDBJ databases">
        <title>Deconstructing symbiosis and pathogenesis requirements using a combined genomic-metabolomic approach.</title>
        <authorList>
            <person name="Tobias N.J."/>
            <person name="Wolff H."/>
            <person name="Djahanschiri B."/>
            <person name="Ebersberger I."/>
            <person name="Bode H.B."/>
        </authorList>
    </citation>
    <scope>NUCLEOTIDE SEQUENCE [LARGE SCALE GENOMIC DNA]</scope>
    <source>
        <strain evidence="2 3">DSM 4764</strain>
    </source>
</reference>
<protein>
    <submittedName>
        <fullName evidence="2">Uncharacterized protein</fullName>
    </submittedName>
</protein>
<keyword evidence="1" id="KW-1133">Transmembrane helix</keyword>
<accession>A0A1Y2SMQ8</accession>
<organism evidence="2 3">
    <name type="scientific">Xenorhabdus beddingii</name>
    <dbReference type="NCBI Taxonomy" id="40578"/>
    <lineage>
        <taxon>Bacteria</taxon>
        <taxon>Pseudomonadati</taxon>
        <taxon>Pseudomonadota</taxon>
        <taxon>Gammaproteobacteria</taxon>
        <taxon>Enterobacterales</taxon>
        <taxon>Morganellaceae</taxon>
        <taxon>Xenorhabdus</taxon>
    </lineage>
</organism>
<dbReference type="RefSeq" id="WP_086113177.1">
    <property type="nucleotide sequence ID" value="NZ_CAWNHF010000101.1"/>
</dbReference>
<dbReference type="AlphaFoldDB" id="A0A1Y2SMQ8"/>
<evidence type="ECO:0000313" key="2">
    <source>
        <dbReference type="EMBL" id="OTA19396.1"/>
    </source>
</evidence>
<name>A0A1Y2SMQ8_9GAMM</name>
<comment type="caution">
    <text evidence="2">The sequence shown here is derived from an EMBL/GenBank/DDBJ whole genome shotgun (WGS) entry which is preliminary data.</text>
</comment>
<dbReference type="Proteomes" id="UP000194204">
    <property type="component" value="Unassembled WGS sequence"/>
</dbReference>
<evidence type="ECO:0000256" key="1">
    <source>
        <dbReference type="SAM" id="Phobius"/>
    </source>
</evidence>
<proteinExistence type="predicted"/>
<dbReference type="EMBL" id="MUBK01000019">
    <property type="protein sequence ID" value="OTA19396.1"/>
    <property type="molecule type" value="Genomic_DNA"/>
</dbReference>
<feature type="transmembrane region" description="Helical" evidence="1">
    <location>
        <begin position="168"/>
        <end position="190"/>
    </location>
</feature>
<keyword evidence="1" id="KW-0812">Transmembrane</keyword>
<dbReference type="STRING" id="40578.Xbed_02442"/>
<evidence type="ECO:0000313" key="3">
    <source>
        <dbReference type="Proteomes" id="UP000194204"/>
    </source>
</evidence>
<gene>
    <name evidence="2" type="ORF">Xbed_02442</name>
</gene>
<feature type="transmembrane region" description="Helical" evidence="1">
    <location>
        <begin position="12"/>
        <end position="34"/>
    </location>
</feature>
<dbReference type="OrthoDB" id="6443369at2"/>
<feature type="transmembrane region" description="Helical" evidence="1">
    <location>
        <begin position="138"/>
        <end position="156"/>
    </location>
</feature>
<keyword evidence="1" id="KW-0472">Membrane</keyword>